<evidence type="ECO:0008006" key="3">
    <source>
        <dbReference type="Google" id="ProtNLM"/>
    </source>
</evidence>
<dbReference type="RefSeq" id="WP_209336655.1">
    <property type="nucleotide sequence ID" value="NZ_JAGIYY010000008.1"/>
</dbReference>
<keyword evidence="2" id="KW-1185">Reference proteome</keyword>
<proteinExistence type="predicted"/>
<accession>A0A8J7R672</accession>
<reference evidence="1" key="1">
    <citation type="submission" date="2021-03" db="EMBL/GenBank/DDBJ databases">
        <title>Genome sequencing and assembly of Tianweitania sediminis.</title>
        <authorList>
            <person name="Chhetri G."/>
        </authorList>
    </citation>
    <scope>NUCLEOTIDE SEQUENCE</scope>
    <source>
        <strain evidence="1">Z8</strain>
    </source>
</reference>
<evidence type="ECO:0000313" key="2">
    <source>
        <dbReference type="Proteomes" id="UP000666240"/>
    </source>
</evidence>
<gene>
    <name evidence="1" type="ORF">J5Y06_18450</name>
</gene>
<sequence>MANLRPDPLSYPPRGLSREEAARYVGVSAAKFDQMVADRRMPRAKRIDGRVIWDRMALDMAFTDLPSAENMIDAALSGRGQAA</sequence>
<evidence type="ECO:0000313" key="1">
    <source>
        <dbReference type="EMBL" id="MBP0440635.1"/>
    </source>
</evidence>
<comment type="caution">
    <text evidence="1">The sequence shown here is derived from an EMBL/GenBank/DDBJ whole genome shotgun (WGS) entry which is preliminary data.</text>
</comment>
<dbReference type="AlphaFoldDB" id="A0A8J7R672"/>
<name>A0A8J7R672_9HYPH</name>
<dbReference type="EMBL" id="JAGIYY010000008">
    <property type="protein sequence ID" value="MBP0440635.1"/>
    <property type="molecule type" value="Genomic_DNA"/>
</dbReference>
<dbReference type="Proteomes" id="UP000666240">
    <property type="component" value="Unassembled WGS sequence"/>
</dbReference>
<organism evidence="1 2">
    <name type="scientific">Tianweitania sediminis</name>
    <dbReference type="NCBI Taxonomy" id="1502156"/>
    <lineage>
        <taxon>Bacteria</taxon>
        <taxon>Pseudomonadati</taxon>
        <taxon>Pseudomonadota</taxon>
        <taxon>Alphaproteobacteria</taxon>
        <taxon>Hyphomicrobiales</taxon>
        <taxon>Phyllobacteriaceae</taxon>
        <taxon>Tianweitania</taxon>
    </lineage>
</organism>
<protein>
    <recommendedName>
        <fullName evidence="3">Helix-turn-helix domain-containing protein</fullName>
    </recommendedName>
</protein>